<proteinExistence type="predicted"/>
<sequence>MWFICCWILLFNKLDREIPKMERDDAKLYTCKSGALNSSVSLRFLDINEAQTEDTVELHCSLSTFLGYVPCKNDTGINIIWTTENDVPIT</sequence>
<evidence type="ECO:0008006" key="4">
    <source>
        <dbReference type="Google" id="ProtNLM"/>
    </source>
</evidence>
<protein>
    <recommendedName>
        <fullName evidence="4">Ig-like domain-containing protein</fullName>
    </recommendedName>
</protein>
<feature type="chain" id="PRO_5046512472" description="Ig-like domain-containing protein" evidence="1">
    <location>
        <begin position="17"/>
        <end position="90"/>
    </location>
</feature>
<gene>
    <name evidence="2" type="ORF">CHARACLAT_033671</name>
</gene>
<name>A0ABU7F048_9TELE</name>
<feature type="non-terminal residue" evidence="2">
    <location>
        <position position="90"/>
    </location>
</feature>
<comment type="caution">
    <text evidence="2">The sequence shown here is derived from an EMBL/GenBank/DDBJ whole genome shotgun (WGS) entry which is preliminary data.</text>
</comment>
<keyword evidence="3" id="KW-1185">Reference proteome</keyword>
<dbReference type="EMBL" id="JAHUTJ010073565">
    <property type="protein sequence ID" value="MED6292411.1"/>
    <property type="molecule type" value="Genomic_DNA"/>
</dbReference>
<dbReference type="Proteomes" id="UP001352852">
    <property type="component" value="Unassembled WGS sequence"/>
</dbReference>
<organism evidence="2 3">
    <name type="scientific">Characodon lateralis</name>
    <dbReference type="NCBI Taxonomy" id="208331"/>
    <lineage>
        <taxon>Eukaryota</taxon>
        <taxon>Metazoa</taxon>
        <taxon>Chordata</taxon>
        <taxon>Craniata</taxon>
        <taxon>Vertebrata</taxon>
        <taxon>Euteleostomi</taxon>
        <taxon>Actinopterygii</taxon>
        <taxon>Neopterygii</taxon>
        <taxon>Teleostei</taxon>
        <taxon>Neoteleostei</taxon>
        <taxon>Acanthomorphata</taxon>
        <taxon>Ovalentaria</taxon>
        <taxon>Atherinomorphae</taxon>
        <taxon>Cyprinodontiformes</taxon>
        <taxon>Goodeidae</taxon>
        <taxon>Characodon</taxon>
    </lineage>
</organism>
<evidence type="ECO:0000256" key="1">
    <source>
        <dbReference type="SAM" id="SignalP"/>
    </source>
</evidence>
<keyword evidence="1" id="KW-0732">Signal</keyword>
<accession>A0ABU7F048</accession>
<feature type="signal peptide" evidence="1">
    <location>
        <begin position="1"/>
        <end position="16"/>
    </location>
</feature>
<evidence type="ECO:0000313" key="2">
    <source>
        <dbReference type="EMBL" id="MED6292411.1"/>
    </source>
</evidence>
<evidence type="ECO:0000313" key="3">
    <source>
        <dbReference type="Proteomes" id="UP001352852"/>
    </source>
</evidence>
<reference evidence="2 3" key="1">
    <citation type="submission" date="2021-06" db="EMBL/GenBank/DDBJ databases">
        <authorList>
            <person name="Palmer J.M."/>
        </authorList>
    </citation>
    <scope>NUCLEOTIDE SEQUENCE [LARGE SCALE GENOMIC DNA]</scope>
    <source>
        <strain evidence="2 3">CL_MEX2019</strain>
        <tissue evidence="2">Muscle</tissue>
    </source>
</reference>